<organism evidence="1 2">
    <name type="scientific">Dechloromonas agitata</name>
    <dbReference type="NCBI Taxonomy" id="73030"/>
    <lineage>
        <taxon>Bacteria</taxon>
        <taxon>Pseudomonadati</taxon>
        <taxon>Pseudomonadota</taxon>
        <taxon>Betaproteobacteria</taxon>
        <taxon>Rhodocyclales</taxon>
        <taxon>Azonexaceae</taxon>
        <taxon>Dechloromonas</taxon>
    </lineage>
</organism>
<dbReference type="EMBL" id="JABZMI010000404">
    <property type="protein sequence ID" value="MBF1166280.1"/>
    <property type="molecule type" value="Genomic_DNA"/>
</dbReference>
<dbReference type="AlphaFoldDB" id="A0A930BUQ2"/>
<accession>A0A930BUQ2</accession>
<evidence type="ECO:0000313" key="2">
    <source>
        <dbReference type="Proteomes" id="UP000718593"/>
    </source>
</evidence>
<proteinExistence type="predicted"/>
<dbReference type="Proteomes" id="UP000718593">
    <property type="component" value="Unassembled WGS sequence"/>
</dbReference>
<sequence>MDPILAALPPSLLAFVEGQLSNDEVSSDEEMLEHFISNGLTRPQAEQALIYRNLYLNNIYLDGQTPIRIGDQALRFSPHSRWIEPI</sequence>
<protein>
    <submittedName>
        <fullName evidence="1">Uncharacterized protein</fullName>
    </submittedName>
</protein>
<comment type="caution">
    <text evidence="1">The sequence shown here is derived from an EMBL/GenBank/DDBJ whole genome shotgun (WGS) entry which is preliminary data.</text>
</comment>
<evidence type="ECO:0000313" key="1">
    <source>
        <dbReference type="EMBL" id="MBF1166280.1"/>
    </source>
</evidence>
<gene>
    <name evidence="1" type="ORF">HXL68_14725</name>
</gene>
<name>A0A930BUQ2_9RHOO</name>
<reference evidence="1" key="1">
    <citation type="submission" date="2020-04" db="EMBL/GenBank/DDBJ databases">
        <title>Deep metagenomics examines the oral microbiome during advanced dental caries in children, revealing novel taxa and co-occurrences with host molecules.</title>
        <authorList>
            <person name="Baker J.L."/>
            <person name="Morton J.T."/>
            <person name="Dinis M."/>
            <person name="Alvarez R."/>
            <person name="Tran N.C."/>
            <person name="Knight R."/>
            <person name="Edlund A."/>
        </authorList>
    </citation>
    <scope>NUCLEOTIDE SEQUENCE</scope>
    <source>
        <strain evidence="1">JCVI_32_bin.24</strain>
    </source>
</reference>